<comment type="caution">
    <text evidence="2">The sequence shown here is derived from an EMBL/GenBank/DDBJ whole genome shotgun (WGS) entry which is preliminary data.</text>
</comment>
<dbReference type="EMBL" id="DWYZ01000059">
    <property type="protein sequence ID" value="HJB27646.1"/>
    <property type="molecule type" value="Genomic_DNA"/>
</dbReference>
<dbReference type="GO" id="GO:0006799">
    <property type="term" value="P:polyphosphate biosynthetic process"/>
    <property type="evidence" value="ECO:0007669"/>
    <property type="project" value="UniProtKB-ARBA"/>
</dbReference>
<dbReference type="AlphaFoldDB" id="A0A9D2RVF5"/>
<proteinExistence type="predicted"/>
<evidence type="ECO:0000313" key="3">
    <source>
        <dbReference type="Proteomes" id="UP000823842"/>
    </source>
</evidence>
<evidence type="ECO:0000259" key="1">
    <source>
        <dbReference type="Pfam" id="PF09359"/>
    </source>
</evidence>
<gene>
    <name evidence="2" type="ORF">IAA06_02500</name>
</gene>
<dbReference type="Proteomes" id="UP000823842">
    <property type="component" value="Unassembled WGS sequence"/>
</dbReference>
<dbReference type="Gene3D" id="3.20.100.30">
    <property type="entry name" value="VTC, catalytic tunnel domain"/>
    <property type="match status" value="1"/>
</dbReference>
<protein>
    <submittedName>
        <fullName evidence="2">Polyphosphate polymerase domain-containing protein</fullName>
    </submittedName>
</protein>
<evidence type="ECO:0000313" key="2">
    <source>
        <dbReference type="EMBL" id="HJB27646.1"/>
    </source>
</evidence>
<dbReference type="CDD" id="cd07750">
    <property type="entry name" value="PolyPPase_VTC_like"/>
    <property type="match status" value="1"/>
</dbReference>
<accession>A0A9D2RVF5</accession>
<name>A0A9D2RVF5_9FIRM</name>
<dbReference type="InterPro" id="IPR018966">
    <property type="entry name" value="VTC_domain"/>
</dbReference>
<reference evidence="2" key="2">
    <citation type="submission" date="2021-04" db="EMBL/GenBank/DDBJ databases">
        <authorList>
            <person name="Gilroy R."/>
        </authorList>
    </citation>
    <scope>NUCLEOTIDE SEQUENCE</scope>
    <source>
        <strain evidence="2">ChiSjej1B19-5720</strain>
    </source>
</reference>
<reference evidence="2" key="1">
    <citation type="journal article" date="2021" name="PeerJ">
        <title>Extensive microbial diversity within the chicken gut microbiome revealed by metagenomics and culture.</title>
        <authorList>
            <person name="Gilroy R."/>
            <person name="Ravi A."/>
            <person name="Getino M."/>
            <person name="Pursley I."/>
            <person name="Horton D.L."/>
            <person name="Alikhan N.F."/>
            <person name="Baker D."/>
            <person name="Gharbi K."/>
            <person name="Hall N."/>
            <person name="Watson M."/>
            <person name="Adriaenssens E.M."/>
            <person name="Foster-Nyarko E."/>
            <person name="Jarju S."/>
            <person name="Secka A."/>
            <person name="Antonio M."/>
            <person name="Oren A."/>
            <person name="Chaudhuri R.R."/>
            <person name="La Ragione R."/>
            <person name="Hildebrand F."/>
            <person name="Pallen M.J."/>
        </authorList>
    </citation>
    <scope>NUCLEOTIDE SEQUENCE</scope>
    <source>
        <strain evidence="2">ChiSjej1B19-5720</strain>
    </source>
</reference>
<dbReference type="InterPro" id="IPR042267">
    <property type="entry name" value="VTC_sf"/>
</dbReference>
<dbReference type="Pfam" id="PF09359">
    <property type="entry name" value="VTC"/>
    <property type="match status" value="1"/>
</dbReference>
<sequence length="233" mass="28198">MKNKFRHEMKYIIPRYLYQEMRQVFQELMEYDKHAGPSHEYNIRSLYFDDIYRTAYKEKLDGIQYRKKYRIRIYNCRDERISLECKHKDGPYIYKEAASLTREEYDRILKGDIAFLLKRKEQVAREFFVDARTDLMKPEVIVEYDREPFVYSTGTVRITFDKDLRAISCRDDMFDPLAPSFGVMKEQEMILEIKFTGILPEKIRRLFRTYEIVQTSASKFCMCVDKIAETLQH</sequence>
<feature type="domain" description="VTC" evidence="1">
    <location>
        <begin position="5"/>
        <end position="225"/>
    </location>
</feature>
<organism evidence="2 3">
    <name type="scientific">Candidatus Blautia faecavium</name>
    <dbReference type="NCBI Taxonomy" id="2838487"/>
    <lineage>
        <taxon>Bacteria</taxon>
        <taxon>Bacillati</taxon>
        <taxon>Bacillota</taxon>
        <taxon>Clostridia</taxon>
        <taxon>Lachnospirales</taxon>
        <taxon>Lachnospiraceae</taxon>
        <taxon>Blautia</taxon>
    </lineage>
</organism>